<dbReference type="Pfam" id="PF13416">
    <property type="entry name" value="SBP_bac_8"/>
    <property type="match status" value="1"/>
</dbReference>
<protein>
    <submittedName>
        <fullName evidence="4">Extracellular solute-binding protein</fullName>
    </submittedName>
</protein>
<accession>A0A9E8CP73</accession>
<gene>
    <name evidence="4" type="ORF">NWE54_27600</name>
</gene>
<dbReference type="InterPro" id="IPR006059">
    <property type="entry name" value="SBP"/>
</dbReference>
<dbReference type="PANTHER" id="PTHR30006">
    <property type="entry name" value="THIAMINE-BINDING PERIPLASMIC PROTEIN-RELATED"/>
    <property type="match status" value="1"/>
</dbReference>
<sequence length="359" mass="38986">MAKALVVAGFLATGCGLASAQTTITADDPQIVEGSKKEDGLLIYSNLADTNWKPLLETFRQHYPWIKVDTLNMGPDEAFTRYSVESGSGARSADVLAVGSIQGWLAFLEKSKLLAYEPPEVKGLPAWSRVVPNLYAMSADPMLIVYNKLLVPAADQPKSMADIARLAATKPQDYARGFTTYDGLDQFGLSIHYSWLKAKGEEGWAELAKFGPLTVMESSGGNMLAKLTSGEVKIGYAVSAITFFPRMGGAQDKLLGWTFPADGTPLVVRGIGIPEKARNVNSAKLFENFVLSEEGQKALGRGGLAPYRPGIGKSDVKFESYDSIVERVGEKNIVLVNYTKEFLGEIPAYQKRWKATVSP</sequence>
<keyword evidence="1 3" id="KW-0732">Signal</keyword>
<dbReference type="EMBL" id="CP102775">
    <property type="protein sequence ID" value="UZF90055.1"/>
    <property type="molecule type" value="Genomic_DNA"/>
</dbReference>
<evidence type="ECO:0000256" key="1">
    <source>
        <dbReference type="ARBA" id="ARBA00022729"/>
    </source>
</evidence>
<evidence type="ECO:0000256" key="2">
    <source>
        <dbReference type="ARBA" id="ARBA00022764"/>
    </source>
</evidence>
<feature type="chain" id="PRO_5038878327" evidence="3">
    <location>
        <begin position="21"/>
        <end position="359"/>
    </location>
</feature>
<feature type="signal peptide" evidence="3">
    <location>
        <begin position="1"/>
        <end position="20"/>
    </location>
</feature>
<keyword evidence="4" id="KW-0614">Plasmid</keyword>
<organism evidence="4">
    <name type="scientific">Bosea sp. NBC_00436</name>
    <dbReference type="NCBI Taxonomy" id="2969620"/>
    <lineage>
        <taxon>Bacteria</taxon>
        <taxon>Pseudomonadati</taxon>
        <taxon>Pseudomonadota</taxon>
        <taxon>Alphaproteobacteria</taxon>
        <taxon>Hyphomicrobiales</taxon>
        <taxon>Boseaceae</taxon>
        <taxon>Bosea</taxon>
    </lineage>
</organism>
<dbReference type="GO" id="GO:0030288">
    <property type="term" value="C:outer membrane-bounded periplasmic space"/>
    <property type="evidence" value="ECO:0007669"/>
    <property type="project" value="TreeGrafter"/>
</dbReference>
<dbReference type="PROSITE" id="PS51257">
    <property type="entry name" value="PROKAR_LIPOPROTEIN"/>
    <property type="match status" value="1"/>
</dbReference>
<dbReference type="SUPFAM" id="SSF53850">
    <property type="entry name" value="Periplasmic binding protein-like II"/>
    <property type="match status" value="1"/>
</dbReference>
<reference evidence="4" key="1">
    <citation type="submission" date="2022-08" db="EMBL/GenBank/DDBJ databases">
        <title>Complete Genome Sequences of 2 Bosea sp. soil isolates.</title>
        <authorList>
            <person name="Alvarez Arevalo M."/>
            <person name="Sterndorff E.B."/>
            <person name="Faurdal D."/>
            <person name="Joergensen T.S."/>
            <person name="Weber T."/>
        </authorList>
    </citation>
    <scope>NUCLEOTIDE SEQUENCE</scope>
    <source>
        <strain evidence="4">NBC_00436</strain>
        <plasmid evidence="4">pNBC436</plasmid>
    </source>
</reference>
<dbReference type="PANTHER" id="PTHR30006:SF25">
    <property type="entry name" value="PHOSPHOGLYCERATE TRANSPORT REGULATORY PROTEIN PGTC"/>
    <property type="match status" value="1"/>
</dbReference>
<keyword evidence="2" id="KW-0574">Periplasm</keyword>
<proteinExistence type="predicted"/>
<geneLocation type="plasmid" evidence="4">
    <name>pNBC436</name>
</geneLocation>
<dbReference type="AlphaFoldDB" id="A0A9E8CP73"/>
<name>A0A9E8CP73_9HYPH</name>
<dbReference type="Gene3D" id="3.40.190.10">
    <property type="entry name" value="Periplasmic binding protein-like II"/>
    <property type="match status" value="2"/>
</dbReference>
<evidence type="ECO:0000313" key="4">
    <source>
        <dbReference type="EMBL" id="UZF90055.1"/>
    </source>
</evidence>
<evidence type="ECO:0000256" key="3">
    <source>
        <dbReference type="SAM" id="SignalP"/>
    </source>
</evidence>